<feature type="region of interest" description="Disordered" evidence="12">
    <location>
        <begin position="217"/>
        <end position="251"/>
    </location>
</feature>
<sequence>MTESTITKLICANHGSMNVDELDANFYSDLPVSVRDVITNQAKFCFVVFDGEQRVLARTGVRLCRSSDCQGCRNLHFCKRFLLGDCPFSRRRGGCRFNHDLTSGDNSRVLKEHGLEKLNRSELCTLLLQNDDFFLPQVCHNYNNGVGEYGKCQDGETCKRLHICEMYLRGSCNCSRCHDFYEPHPLKILQDRGVPNELIASLKSVYMNMEWLQKQDHAKQGKGQHQRGKANATANTSNKSNRGPPSSHDKGYTAYSCSSLTTAVIEIESIERLCPLSSGLAAILNFTRQIARVRGSKTLPLILFLWLQRNKQLDIWRACCPNCVSLVYYLECFYTYRSRLIYIFLEATPAPLFPTPMLSRFRALQAIEHDAAIATVNISQRSNRPRLDKAEICMYFIKGRCIHGDKCFKAHCTMPYQWEVREGLNWTALQDNEMIEKDYCDPAKTYSRGVQPVCFDTMTCGLNKARRLSTISSVLQPIFILTTEWAWFWEDECGNWIQYASAISGHRAATITSEDLEKRFQEDNKAVMEFTAGSQTYELSFPDMIQTNKQYSTKKVVRRRPVFVSSADAQTIKTSKRAPINHSNFRALPGHWDKAQTPETGYKRVDLPCLSVEFKEIQGFFQKTMRGVSIRQIERIQNKALWEVFQWQRDLMKKNNRGRNVTEKQLFHGTDSKYLHAICLNNFDWRICGLNGTAYGKGSYFARDAKYSNSYTGQSNMRSMFVCRVLVGDYTEGHSRYLRPPSKDGGDTIFYDSCVDDVSNPSIFVVFEKHQVYPEYLIHYGDDDAWSQDYQQYYRPAPVPAPTPRPAPKYRPAPTPAPKSDNSCVIS</sequence>
<dbReference type="InterPro" id="IPR012317">
    <property type="entry name" value="Poly(ADP-ribose)pol_cat_dom"/>
</dbReference>
<dbReference type="SMART" id="SM00356">
    <property type="entry name" value="ZnF_C3H1"/>
    <property type="match status" value="3"/>
</dbReference>
<dbReference type="InterPro" id="IPR037197">
    <property type="entry name" value="WWE_dom_sf"/>
</dbReference>
<evidence type="ECO:0000256" key="12">
    <source>
        <dbReference type="SAM" id="MobiDB-lite"/>
    </source>
</evidence>
<feature type="compositionally biased region" description="Low complexity" evidence="12">
    <location>
        <begin position="229"/>
        <end position="241"/>
    </location>
</feature>
<dbReference type="PANTHER" id="PTHR45740:SF15">
    <property type="entry name" value="ZINC FINGER CCCH TYPE DOMAIN CONTAINING 1-LIKE"/>
    <property type="match status" value="1"/>
</dbReference>
<dbReference type="Proteomes" id="UP000193380">
    <property type="component" value="Unassembled WGS sequence"/>
</dbReference>
<dbReference type="AlphaFoldDB" id="A0A060WDE2"/>
<evidence type="ECO:0000256" key="6">
    <source>
        <dbReference type="ARBA" id="ARBA00022737"/>
    </source>
</evidence>
<dbReference type="SUPFAM" id="SSF117839">
    <property type="entry name" value="WWE domain"/>
    <property type="match status" value="1"/>
</dbReference>
<dbReference type="InterPro" id="IPR004170">
    <property type="entry name" value="WWE_dom"/>
</dbReference>
<evidence type="ECO:0000259" key="15">
    <source>
        <dbReference type="PROSITE" id="PS51059"/>
    </source>
</evidence>
<comment type="subcellular location">
    <subcellularLocation>
        <location evidence="2">Cytoplasm</location>
    </subcellularLocation>
    <subcellularLocation>
        <location evidence="1">Nucleus</location>
    </subcellularLocation>
</comment>
<evidence type="ECO:0000259" key="13">
    <source>
        <dbReference type="PROSITE" id="PS50103"/>
    </source>
</evidence>
<feature type="zinc finger region" description="C3H1-type" evidence="11">
    <location>
        <begin position="387"/>
        <end position="414"/>
    </location>
</feature>
<feature type="compositionally biased region" description="Pro residues" evidence="12">
    <location>
        <begin position="797"/>
        <end position="817"/>
    </location>
</feature>
<evidence type="ECO:0000313" key="17">
    <source>
        <dbReference type="Proteomes" id="UP000193380"/>
    </source>
</evidence>
<dbReference type="Pfam" id="PF23466">
    <property type="entry name" value="WWE_4"/>
    <property type="match status" value="1"/>
</dbReference>
<evidence type="ECO:0000256" key="3">
    <source>
        <dbReference type="ARBA" id="ARBA00022490"/>
    </source>
</evidence>
<dbReference type="Gene3D" id="3.90.228.10">
    <property type="match status" value="1"/>
</dbReference>
<evidence type="ECO:0000256" key="11">
    <source>
        <dbReference type="PROSITE-ProRule" id="PRU00723"/>
    </source>
</evidence>
<dbReference type="SUPFAM" id="SSF56399">
    <property type="entry name" value="ADP-ribosylation"/>
    <property type="match status" value="1"/>
</dbReference>
<keyword evidence="3" id="KW-0963">Cytoplasm</keyword>
<dbReference type="GO" id="GO:0005634">
    <property type="term" value="C:nucleus"/>
    <property type="evidence" value="ECO:0007669"/>
    <property type="project" value="UniProtKB-SubCell"/>
</dbReference>
<name>A0A060WDE2_ONCMY</name>
<dbReference type="PROSITE" id="PS51059">
    <property type="entry name" value="PARP_CATALYTIC"/>
    <property type="match status" value="1"/>
</dbReference>
<organism evidence="16 17">
    <name type="scientific">Oncorhynchus mykiss</name>
    <name type="common">Rainbow trout</name>
    <name type="synonym">Salmo gairdneri</name>
    <dbReference type="NCBI Taxonomy" id="8022"/>
    <lineage>
        <taxon>Eukaryota</taxon>
        <taxon>Metazoa</taxon>
        <taxon>Chordata</taxon>
        <taxon>Craniata</taxon>
        <taxon>Vertebrata</taxon>
        <taxon>Euteleostomi</taxon>
        <taxon>Actinopterygii</taxon>
        <taxon>Neopterygii</taxon>
        <taxon>Teleostei</taxon>
        <taxon>Protacanthopterygii</taxon>
        <taxon>Salmoniformes</taxon>
        <taxon>Salmonidae</taxon>
        <taxon>Salmoninae</taxon>
        <taxon>Oncorhynchus</taxon>
    </lineage>
</organism>
<keyword evidence="7 11" id="KW-0863">Zinc-finger</keyword>
<reference evidence="16" key="2">
    <citation type="submission" date="2014-03" db="EMBL/GenBank/DDBJ databases">
        <authorList>
            <person name="Genoscope - CEA"/>
        </authorList>
    </citation>
    <scope>NUCLEOTIDE SEQUENCE</scope>
</reference>
<dbReference type="Pfam" id="PF02825">
    <property type="entry name" value="WWE"/>
    <property type="match status" value="1"/>
</dbReference>
<feature type="domain" description="C3H1-type" evidence="13">
    <location>
        <begin position="133"/>
        <end position="165"/>
    </location>
</feature>
<dbReference type="GO" id="GO:0003950">
    <property type="term" value="F:NAD+ poly-ADP-ribosyltransferase activity"/>
    <property type="evidence" value="ECO:0007669"/>
    <property type="project" value="InterPro"/>
</dbReference>
<accession>A0A060WDE2</accession>
<evidence type="ECO:0000256" key="2">
    <source>
        <dbReference type="ARBA" id="ARBA00004496"/>
    </source>
</evidence>
<evidence type="ECO:0000256" key="7">
    <source>
        <dbReference type="ARBA" id="ARBA00022771"/>
    </source>
</evidence>
<dbReference type="STRING" id="8022.A0A060WDE2"/>
<evidence type="ECO:0000256" key="9">
    <source>
        <dbReference type="ARBA" id="ARBA00023242"/>
    </source>
</evidence>
<dbReference type="GO" id="GO:0005737">
    <property type="term" value="C:cytoplasm"/>
    <property type="evidence" value="ECO:0007669"/>
    <property type="project" value="UniProtKB-SubCell"/>
</dbReference>
<keyword evidence="8 11" id="KW-0862">Zinc</keyword>
<dbReference type="InterPro" id="IPR051712">
    <property type="entry name" value="ARTD-AVP"/>
</dbReference>
<keyword evidence="4" id="KW-0597">Phosphoprotein</keyword>
<dbReference type="PROSITE" id="PS50918">
    <property type="entry name" value="WWE"/>
    <property type="match status" value="1"/>
</dbReference>
<keyword evidence="5 11" id="KW-0479">Metal-binding</keyword>
<dbReference type="InterPro" id="IPR057602">
    <property type="entry name" value="Zfn-CCCH_PARP12"/>
</dbReference>
<evidence type="ECO:0000259" key="14">
    <source>
        <dbReference type="PROSITE" id="PS50918"/>
    </source>
</evidence>
<evidence type="ECO:0000256" key="4">
    <source>
        <dbReference type="ARBA" id="ARBA00022553"/>
    </source>
</evidence>
<evidence type="ECO:0000256" key="5">
    <source>
        <dbReference type="ARBA" id="ARBA00022723"/>
    </source>
</evidence>
<evidence type="ECO:0000313" key="16">
    <source>
        <dbReference type="EMBL" id="CDQ65041.1"/>
    </source>
</evidence>
<proteinExistence type="inferred from homology"/>
<dbReference type="PROSITE" id="PS50103">
    <property type="entry name" value="ZF_C3H1"/>
    <property type="match status" value="2"/>
</dbReference>
<feature type="domain" description="WWE" evidence="14">
    <location>
        <begin position="473"/>
        <end position="559"/>
    </location>
</feature>
<feature type="zinc finger region" description="C3H1-type" evidence="11">
    <location>
        <begin position="133"/>
        <end position="165"/>
    </location>
</feature>
<keyword evidence="9" id="KW-0539">Nucleus</keyword>
<feature type="domain" description="PARP catalytic" evidence="15">
    <location>
        <begin position="588"/>
        <end position="802"/>
    </location>
</feature>
<dbReference type="Gene3D" id="3.30.720.50">
    <property type="match status" value="1"/>
</dbReference>
<feature type="region of interest" description="Disordered" evidence="12">
    <location>
        <begin position="792"/>
        <end position="827"/>
    </location>
</feature>
<reference evidence="16" key="1">
    <citation type="journal article" date="2014" name="Nat. Commun.">
        <title>The rainbow trout genome provides novel insights into evolution after whole-genome duplication in vertebrates.</title>
        <authorList>
            <person name="Berthelot C."/>
            <person name="Brunet F."/>
            <person name="Chalopin D."/>
            <person name="Juanchich A."/>
            <person name="Bernard M."/>
            <person name="Noel B."/>
            <person name="Bento P."/>
            <person name="Da Silva C."/>
            <person name="Labadie K."/>
            <person name="Alberti A."/>
            <person name="Aury J.M."/>
            <person name="Louis A."/>
            <person name="Dehais P."/>
            <person name="Bardou P."/>
            <person name="Montfort J."/>
            <person name="Klopp C."/>
            <person name="Cabau C."/>
            <person name="Gaspin C."/>
            <person name="Thorgaard G.H."/>
            <person name="Boussaha M."/>
            <person name="Quillet E."/>
            <person name="Guyomard R."/>
            <person name="Galiana D."/>
            <person name="Bobe J."/>
            <person name="Volff J.N."/>
            <person name="Genet C."/>
            <person name="Wincker P."/>
            <person name="Jaillon O."/>
            <person name="Roest Crollius H."/>
            <person name="Guiguen Y."/>
        </authorList>
    </citation>
    <scope>NUCLEOTIDE SEQUENCE [LARGE SCALE GENOMIC DNA]</scope>
</reference>
<comment type="similarity">
    <text evidence="10">Belongs to the ARTD/PARP family.</text>
</comment>
<gene>
    <name evidence="16" type="ORF">GSONMT00072478001</name>
</gene>
<dbReference type="GO" id="GO:0008270">
    <property type="term" value="F:zinc ion binding"/>
    <property type="evidence" value="ECO:0007669"/>
    <property type="project" value="UniProtKB-KW"/>
</dbReference>
<evidence type="ECO:0008006" key="18">
    <source>
        <dbReference type="Google" id="ProtNLM"/>
    </source>
</evidence>
<dbReference type="PaxDb" id="8022-A0A060WDE2"/>
<dbReference type="InterPro" id="IPR000571">
    <property type="entry name" value="Znf_CCCH"/>
</dbReference>
<dbReference type="Pfam" id="PF25261">
    <property type="entry name" value="zf-CCCH_PARP12"/>
    <property type="match status" value="1"/>
</dbReference>
<evidence type="ECO:0000256" key="1">
    <source>
        <dbReference type="ARBA" id="ARBA00004123"/>
    </source>
</evidence>
<protein>
    <recommendedName>
        <fullName evidence="18">Poly [ADP-ribose] polymerase</fullName>
    </recommendedName>
</protein>
<evidence type="ECO:0000256" key="10">
    <source>
        <dbReference type="ARBA" id="ARBA00024347"/>
    </source>
</evidence>
<dbReference type="CDD" id="cd01439">
    <property type="entry name" value="TCCD_inducible_PARP_like"/>
    <property type="match status" value="1"/>
</dbReference>
<dbReference type="GO" id="GO:1990404">
    <property type="term" value="F:NAD+-protein mono-ADP-ribosyltransferase activity"/>
    <property type="evidence" value="ECO:0007669"/>
    <property type="project" value="TreeGrafter"/>
</dbReference>
<evidence type="ECO:0000256" key="8">
    <source>
        <dbReference type="ARBA" id="ARBA00022833"/>
    </source>
</evidence>
<dbReference type="Pfam" id="PF00644">
    <property type="entry name" value="PARP"/>
    <property type="match status" value="1"/>
</dbReference>
<dbReference type="PANTHER" id="PTHR45740">
    <property type="entry name" value="POLY [ADP-RIBOSE] POLYMERASE"/>
    <property type="match status" value="1"/>
</dbReference>
<dbReference type="EMBL" id="FR904491">
    <property type="protein sequence ID" value="CDQ65041.1"/>
    <property type="molecule type" value="Genomic_DNA"/>
</dbReference>
<keyword evidence="6" id="KW-0677">Repeat</keyword>
<feature type="domain" description="C3H1-type" evidence="13">
    <location>
        <begin position="387"/>
        <end position="414"/>
    </location>
</feature>